<organism evidence="2 3">
    <name type="scientific">Limnoglobus roseus</name>
    <dbReference type="NCBI Taxonomy" id="2598579"/>
    <lineage>
        <taxon>Bacteria</taxon>
        <taxon>Pseudomonadati</taxon>
        <taxon>Planctomycetota</taxon>
        <taxon>Planctomycetia</taxon>
        <taxon>Gemmatales</taxon>
        <taxon>Gemmataceae</taxon>
        <taxon>Limnoglobus</taxon>
    </lineage>
</organism>
<dbReference type="Proteomes" id="UP000324974">
    <property type="component" value="Chromosome"/>
</dbReference>
<dbReference type="PANTHER" id="PTHR42759:SF1">
    <property type="entry name" value="MAGNESIUM-CHELATASE SUBUNIT CHLD"/>
    <property type="match status" value="1"/>
</dbReference>
<proteinExistence type="predicted"/>
<sequence>MRPRDVSKALSALIPTRRPVYLWGPPGGGKSSVVKQAADALALELVDVRATLLDPVDLRGLPTVTEGRAEWCPPAFLPRTGDGVLFLDELAQAPPLVQAACLQLVLDRKVGEYELPPGWAVVAASNRQDDRAGTHRLITPLLNRFVHLDLDVDPGDWQAWAVASGVAPEVRAFLQYRPALLAPFDPVASPRAFPTPRSWQFVSDVLAGTPADLLHRVVAGCVGDGPAAEFVGFLQLYRELPDLDALGRQPEATPVPREPAVLYALVGAIAEKCRADAAPVHGLVQYAMRLPDEFALLALRDVLAVKPALASLSVVQQWIARARTKGLFLAA</sequence>
<evidence type="ECO:0000313" key="2">
    <source>
        <dbReference type="EMBL" id="QEL16717.1"/>
    </source>
</evidence>
<gene>
    <name evidence="2" type="ORF">PX52LOC_03680</name>
</gene>
<evidence type="ECO:0000313" key="3">
    <source>
        <dbReference type="Proteomes" id="UP000324974"/>
    </source>
</evidence>
<dbReference type="AlphaFoldDB" id="A0A5C1AEP9"/>
<dbReference type="CDD" id="cd00009">
    <property type="entry name" value="AAA"/>
    <property type="match status" value="1"/>
</dbReference>
<dbReference type="OrthoDB" id="9808317at2"/>
<keyword evidence="2" id="KW-0067">ATP-binding</keyword>
<dbReference type="InterPro" id="IPR011704">
    <property type="entry name" value="ATPase_dyneun-rel_AAA"/>
</dbReference>
<feature type="domain" description="ATPase dynein-related AAA" evidence="1">
    <location>
        <begin position="20"/>
        <end position="145"/>
    </location>
</feature>
<dbReference type="RefSeq" id="WP_149111404.1">
    <property type="nucleotide sequence ID" value="NZ_CP042425.1"/>
</dbReference>
<dbReference type="InterPro" id="IPR050764">
    <property type="entry name" value="CbbQ/NirQ/NorQ/GpvN"/>
</dbReference>
<dbReference type="Gene3D" id="3.40.50.300">
    <property type="entry name" value="P-loop containing nucleotide triphosphate hydrolases"/>
    <property type="match status" value="1"/>
</dbReference>
<dbReference type="InterPro" id="IPR027417">
    <property type="entry name" value="P-loop_NTPase"/>
</dbReference>
<keyword evidence="2" id="KW-0547">Nucleotide-binding</keyword>
<dbReference type="SUPFAM" id="SSF52540">
    <property type="entry name" value="P-loop containing nucleoside triphosphate hydrolases"/>
    <property type="match status" value="1"/>
</dbReference>
<dbReference type="PANTHER" id="PTHR42759">
    <property type="entry name" value="MOXR FAMILY PROTEIN"/>
    <property type="match status" value="1"/>
</dbReference>
<evidence type="ECO:0000259" key="1">
    <source>
        <dbReference type="Pfam" id="PF07728"/>
    </source>
</evidence>
<dbReference type="Pfam" id="PF07728">
    <property type="entry name" value="AAA_5"/>
    <property type="match status" value="1"/>
</dbReference>
<dbReference type="EMBL" id="CP042425">
    <property type="protein sequence ID" value="QEL16717.1"/>
    <property type="molecule type" value="Genomic_DNA"/>
</dbReference>
<dbReference type="KEGG" id="lrs:PX52LOC_03680"/>
<keyword evidence="3" id="KW-1185">Reference proteome</keyword>
<name>A0A5C1AEP9_9BACT</name>
<accession>A0A5C1AEP9</accession>
<reference evidence="3" key="1">
    <citation type="submission" date="2019-08" db="EMBL/GenBank/DDBJ databases">
        <title>Limnoglobus roseus gen. nov., sp. nov., a novel freshwater planctomycete with a giant genome from the family Gemmataceae.</title>
        <authorList>
            <person name="Kulichevskaya I.S."/>
            <person name="Naumoff D.G."/>
            <person name="Miroshnikov K."/>
            <person name="Ivanova A."/>
            <person name="Philippov D.A."/>
            <person name="Hakobyan A."/>
            <person name="Rijpstra I.C."/>
            <person name="Sinninghe Damste J.S."/>
            <person name="Liesack W."/>
            <person name="Dedysh S.N."/>
        </authorList>
    </citation>
    <scope>NUCLEOTIDE SEQUENCE [LARGE SCALE GENOMIC DNA]</scope>
    <source>
        <strain evidence="3">PX52</strain>
    </source>
</reference>
<dbReference type="GO" id="GO:0005524">
    <property type="term" value="F:ATP binding"/>
    <property type="evidence" value="ECO:0007669"/>
    <property type="project" value="UniProtKB-KW"/>
</dbReference>
<dbReference type="GO" id="GO:0016887">
    <property type="term" value="F:ATP hydrolysis activity"/>
    <property type="evidence" value="ECO:0007669"/>
    <property type="project" value="InterPro"/>
</dbReference>
<protein>
    <submittedName>
        <fullName evidence="2">ATP-binding protein</fullName>
    </submittedName>
</protein>